<dbReference type="GO" id="GO:0008168">
    <property type="term" value="F:methyltransferase activity"/>
    <property type="evidence" value="ECO:0007669"/>
    <property type="project" value="UniProtKB-KW"/>
</dbReference>
<dbReference type="RefSeq" id="WP_086160419.1">
    <property type="nucleotide sequence ID" value="NZ_CP021121.1"/>
</dbReference>
<dbReference type="Pfam" id="PF04672">
    <property type="entry name" value="Methyltransf_19"/>
    <property type="match status" value="1"/>
</dbReference>
<name>A0A1W7D1Z5_9ACTN</name>
<evidence type="ECO:0000313" key="2">
    <source>
        <dbReference type="Proteomes" id="UP000194218"/>
    </source>
</evidence>
<sequence length="258" mass="27923">MDIDNSKAHSARVWNFWLGGKDWYASDKEAGEQITRVYPGIVRTAQYQRMFLARAVRHLAGAAGIRQFLDLGTGLPTVDNTHEVAQRVAPDARIVYVDNDPLVLAHARALLTSTPEGATAYIDADVRDPGHVLEQAARFLDFSRPVAVTMLGILGHIPDEDGPADIVRRVLDPLPSGSYLAVSDGTNTNATLNAATDGYNARLAGGYTLRGPAEVAAFFDGLDLLEPGVVTIERWRPEHPVFETEQPVDAVCGLGVKP</sequence>
<keyword evidence="2" id="KW-1185">Reference proteome</keyword>
<dbReference type="PIRSF" id="PIRSF017393">
    <property type="entry name" value="MTase_SAV2177"/>
    <property type="match status" value="1"/>
</dbReference>
<evidence type="ECO:0000313" key="1">
    <source>
        <dbReference type="EMBL" id="ARQ70570.1"/>
    </source>
</evidence>
<gene>
    <name evidence="1" type="ORF">CAG99_18505</name>
</gene>
<organism evidence="1 2">
    <name type="scientific">Streptomyces marincola</name>
    <dbReference type="NCBI Taxonomy" id="2878388"/>
    <lineage>
        <taxon>Bacteria</taxon>
        <taxon>Bacillati</taxon>
        <taxon>Actinomycetota</taxon>
        <taxon>Actinomycetes</taxon>
        <taxon>Kitasatosporales</taxon>
        <taxon>Streptomycetaceae</taxon>
        <taxon>Streptomyces</taxon>
    </lineage>
</organism>
<keyword evidence="1" id="KW-0808">Transferase</keyword>
<dbReference type="InterPro" id="IPR006764">
    <property type="entry name" value="SAM_dep_MeTrfase_SAV2177_type"/>
</dbReference>
<dbReference type="AlphaFoldDB" id="A0A1W7D1Z5"/>
<dbReference type="Proteomes" id="UP000194218">
    <property type="component" value="Chromosome"/>
</dbReference>
<dbReference type="EMBL" id="CP021121">
    <property type="protein sequence ID" value="ARQ70570.1"/>
    <property type="molecule type" value="Genomic_DNA"/>
</dbReference>
<keyword evidence="1" id="KW-0489">Methyltransferase</keyword>
<proteinExistence type="predicted"/>
<dbReference type="SUPFAM" id="SSF53335">
    <property type="entry name" value="S-adenosyl-L-methionine-dependent methyltransferases"/>
    <property type="match status" value="1"/>
</dbReference>
<reference evidence="1 2" key="1">
    <citation type="submission" date="2017-05" db="EMBL/GenBank/DDBJ databases">
        <title>Complete genome sequence of Streptomyces sp. SCSIO 03032 revealed the diverse biosynthetic pathways for its bioactive secondary metabolites.</title>
        <authorList>
            <person name="Ma L."/>
            <person name="Zhu Y."/>
            <person name="Zhang W."/>
            <person name="Zhang G."/>
            <person name="Tian X."/>
            <person name="Zhang S."/>
            <person name="Zhang C."/>
        </authorList>
    </citation>
    <scope>NUCLEOTIDE SEQUENCE [LARGE SCALE GENOMIC DNA]</scope>
    <source>
        <strain evidence="1 2">SCSIO 03032</strain>
    </source>
</reference>
<protein>
    <submittedName>
        <fullName evidence="1">S-adenosyl methyltransferase</fullName>
    </submittedName>
</protein>
<dbReference type="InterPro" id="IPR029063">
    <property type="entry name" value="SAM-dependent_MTases_sf"/>
</dbReference>
<dbReference type="GO" id="GO:0032259">
    <property type="term" value="P:methylation"/>
    <property type="evidence" value="ECO:0007669"/>
    <property type="project" value="UniProtKB-KW"/>
</dbReference>
<dbReference type="OrthoDB" id="4134439at2"/>
<accession>A0A1W7D1Z5</accession>
<dbReference type="Gene3D" id="3.40.50.150">
    <property type="entry name" value="Vaccinia Virus protein VP39"/>
    <property type="match status" value="1"/>
</dbReference>
<dbReference type="KEGG" id="smao:CAG99_18505"/>